<sequence>MDMFQHFLSHQSENTSAFSDIFRATTEFHQLLGRKSYLLDYYLSMFFHLIIQTDFCILEEKIYQAVSKLQKKILVDLENNNGSIPMFDCQEPFTQQELSWTALADTLLEQALTDFQNQTVSTYQGTVDLVDLEQTEQKLVELLGKDVWEQFQQALIQCFLPCSLLQLFWQGFIIEITKRFLSRDLETDQEVFRLYLKQFF</sequence>
<dbReference type="Proteomes" id="UP000195455">
    <property type="component" value="Unassembled WGS sequence"/>
</dbReference>
<accession>A0A1Y3TWZ0</accession>
<gene>
    <name evidence="1" type="ORF">B5G26_12530</name>
</gene>
<evidence type="ECO:0000313" key="1">
    <source>
        <dbReference type="EMBL" id="OUN41062.1"/>
    </source>
</evidence>
<evidence type="ECO:0000313" key="2">
    <source>
        <dbReference type="Proteomes" id="UP000195455"/>
    </source>
</evidence>
<protein>
    <submittedName>
        <fullName evidence="1">Uncharacterized protein</fullName>
    </submittedName>
</protein>
<dbReference type="AlphaFoldDB" id="A0A1Y3TWZ0"/>
<comment type="caution">
    <text evidence="1">The sequence shown here is derived from an EMBL/GenBank/DDBJ whole genome shotgun (WGS) entry which is preliminary data.</text>
</comment>
<dbReference type="RefSeq" id="WP_087989876.1">
    <property type="nucleotide sequence ID" value="NZ_NFHM01000023.1"/>
</dbReference>
<reference evidence="2" key="1">
    <citation type="submission" date="2017-04" db="EMBL/GenBank/DDBJ databases">
        <title>Function of individual gut microbiota members based on whole genome sequencing of pure cultures obtained from chicken caecum.</title>
        <authorList>
            <person name="Medvecky M."/>
            <person name="Cejkova D."/>
            <person name="Polansky O."/>
            <person name="Karasova D."/>
            <person name="Kubasova T."/>
            <person name="Cizek A."/>
            <person name="Rychlik I."/>
        </authorList>
    </citation>
    <scope>NUCLEOTIDE SEQUENCE [LARGE SCALE GENOMIC DNA]</scope>
    <source>
        <strain evidence="2">An75</strain>
    </source>
</reference>
<dbReference type="EMBL" id="NFHM01000023">
    <property type="protein sequence ID" value="OUN41062.1"/>
    <property type="molecule type" value="Genomic_DNA"/>
</dbReference>
<organism evidence="1 2">
    <name type="scientific">Anaerotignum lactatifermentans</name>
    <dbReference type="NCBI Taxonomy" id="160404"/>
    <lineage>
        <taxon>Bacteria</taxon>
        <taxon>Bacillati</taxon>
        <taxon>Bacillota</taxon>
        <taxon>Clostridia</taxon>
        <taxon>Lachnospirales</taxon>
        <taxon>Anaerotignaceae</taxon>
        <taxon>Anaerotignum</taxon>
    </lineage>
</organism>
<name>A0A1Y3TWZ0_9FIRM</name>
<proteinExistence type="predicted"/>